<dbReference type="GO" id="GO:0005737">
    <property type="term" value="C:cytoplasm"/>
    <property type="evidence" value="ECO:0007669"/>
    <property type="project" value="TreeGrafter"/>
</dbReference>
<accession>A0A0N5D1X6</accession>
<dbReference type="WBParaSite" id="TCLT_0000686901-mRNA-1">
    <property type="protein sequence ID" value="TCLT_0000686901-mRNA-1"/>
    <property type="gene ID" value="TCLT_0000686901"/>
</dbReference>
<proteinExistence type="inferred from homology"/>
<gene>
    <name evidence="9" type="ORF">TCLT_LOCUS6858</name>
</gene>
<dbReference type="InterPro" id="IPR023213">
    <property type="entry name" value="CAT-like_dom_sf"/>
</dbReference>
<comment type="similarity">
    <text evidence="1">Belongs to the carnitine/choline acetyltransferase family.</text>
</comment>
<dbReference type="SUPFAM" id="SSF52777">
    <property type="entry name" value="CoA-dependent acyltransferases"/>
    <property type="match status" value="2"/>
</dbReference>
<protein>
    <recommendedName>
        <fullName evidence="6">Choline O-acetyltransferase</fullName>
        <ecNumber evidence="5">2.3.1.6</ecNumber>
    </recommendedName>
</protein>
<keyword evidence="2" id="KW-0808">Transferase</keyword>
<dbReference type="Pfam" id="PF00755">
    <property type="entry name" value="Carn_acyltransf"/>
    <property type="match status" value="1"/>
</dbReference>
<dbReference type="GO" id="GO:0008292">
    <property type="term" value="P:acetylcholine biosynthetic process"/>
    <property type="evidence" value="ECO:0007669"/>
    <property type="project" value="TreeGrafter"/>
</dbReference>
<dbReference type="EC" id="2.3.1.6" evidence="5"/>
<dbReference type="PANTHER" id="PTHR22589:SF14">
    <property type="entry name" value="CHOLINE O-ACETYLTRANSFERASE"/>
    <property type="match status" value="1"/>
</dbReference>
<evidence type="ECO:0000313" key="10">
    <source>
        <dbReference type="Proteomes" id="UP000276776"/>
    </source>
</evidence>
<evidence type="ECO:0000313" key="11">
    <source>
        <dbReference type="WBParaSite" id="TCLT_0000686901-mRNA-1"/>
    </source>
</evidence>
<dbReference type="InterPro" id="IPR042231">
    <property type="entry name" value="Cho/carn_acyl_trans_2"/>
</dbReference>
<evidence type="ECO:0000256" key="5">
    <source>
        <dbReference type="ARBA" id="ARBA00039091"/>
    </source>
</evidence>
<evidence type="ECO:0000256" key="3">
    <source>
        <dbReference type="ARBA" id="ARBA00022979"/>
    </source>
</evidence>
<evidence type="ECO:0000256" key="7">
    <source>
        <dbReference type="PIRSR" id="PIRSR600542-1"/>
    </source>
</evidence>
<keyword evidence="10" id="KW-1185">Reference proteome</keyword>
<dbReference type="GO" id="GO:0007274">
    <property type="term" value="P:neuromuscular synaptic transmission"/>
    <property type="evidence" value="ECO:0007669"/>
    <property type="project" value="TreeGrafter"/>
</dbReference>
<keyword evidence="4" id="KW-0012">Acyltransferase</keyword>
<evidence type="ECO:0000256" key="2">
    <source>
        <dbReference type="ARBA" id="ARBA00022679"/>
    </source>
</evidence>
<evidence type="ECO:0000256" key="6">
    <source>
        <dbReference type="ARBA" id="ARBA00040495"/>
    </source>
</evidence>
<dbReference type="InterPro" id="IPR039551">
    <property type="entry name" value="Cho/carn_acyl_trans"/>
</dbReference>
<evidence type="ECO:0000256" key="1">
    <source>
        <dbReference type="ARBA" id="ARBA00005232"/>
    </source>
</evidence>
<feature type="active site" description="Proton acceptor" evidence="7">
    <location>
        <position position="329"/>
    </location>
</feature>
<dbReference type="Proteomes" id="UP000276776">
    <property type="component" value="Unassembled WGS sequence"/>
</dbReference>
<dbReference type="GO" id="GO:0004102">
    <property type="term" value="F:choline O-acetyltransferase activity"/>
    <property type="evidence" value="ECO:0007669"/>
    <property type="project" value="UniProtKB-EC"/>
</dbReference>
<dbReference type="Gene3D" id="3.30.559.10">
    <property type="entry name" value="Chloramphenicol acetyltransferase-like domain"/>
    <property type="match status" value="1"/>
</dbReference>
<evidence type="ECO:0000256" key="4">
    <source>
        <dbReference type="ARBA" id="ARBA00023315"/>
    </source>
</evidence>
<organism evidence="11">
    <name type="scientific">Thelazia callipaeda</name>
    <name type="common">Oriental eyeworm</name>
    <name type="synonym">Parasitic nematode</name>
    <dbReference type="NCBI Taxonomy" id="103827"/>
    <lineage>
        <taxon>Eukaryota</taxon>
        <taxon>Metazoa</taxon>
        <taxon>Ecdysozoa</taxon>
        <taxon>Nematoda</taxon>
        <taxon>Chromadorea</taxon>
        <taxon>Rhabditida</taxon>
        <taxon>Spirurina</taxon>
        <taxon>Spiruromorpha</taxon>
        <taxon>Thelazioidea</taxon>
        <taxon>Thelaziidae</taxon>
        <taxon>Thelazia</taxon>
    </lineage>
</organism>
<sequence length="634" mass="72527">MWYILKKPIPKPPLPSLEHTLKRYQEYASVVARNDPDKLLYTKKAISEFLQYGTSIQKKLEKIANEEDNWINQFWLPEMYLKVRLPLPLNSSPAYIFPQQNFNDINEQISYASWLICGFCNYKDLIDRKLITREISTGRHKVFMCMEQYDRILRCYREPSSPIDIQHYKPNEINAENSDWDEHILAMCNNKTFIVLTRLSGTLLSQAQIAKQLEKVVEMSKIQNDTNLIPIAGGSVGDRDDAAKFWNIMNEVEQNQESLKWIRSASFGICIDIHNKTKWSRNYERNLAHRGMHMLHGFGSKGMGLNRWYDITVQIVVSSNGTNGLCIEHSVAEGIVIINMAEYALQFVKRNSGLKLSDDTVHDITPMQLHLANDLNLQVLIFNGFGKEFIKSCNISPDGFVQLTMQLAYYRQYGHLVSTYESASIRRFRSGRVDNIRAATPEALRWVQAMLDESKTRVLLSILASSFISFKIIHLEAKTELEVLFSSDILVSMLQEEKWELFTQAVKKQAEVTLENITGYGIDNHLCALQLLATDDVKQGLLPKMPKIFLDPIWTETMRFPLSTSQVTTSTSIKDTYLCYGPVVKDGYGCSYNIQPNSIIFAPSSFKSCPVTNAGKFKQSLVDSLNEIQAMITH</sequence>
<dbReference type="AlphaFoldDB" id="A0A0N5D1X6"/>
<evidence type="ECO:0000313" key="9">
    <source>
        <dbReference type="EMBL" id="VDN04258.1"/>
    </source>
</evidence>
<dbReference type="OMA" id="FIKQQKC"/>
<name>A0A0N5D1X6_THECL</name>
<reference evidence="9 10" key="2">
    <citation type="submission" date="2018-11" db="EMBL/GenBank/DDBJ databases">
        <authorList>
            <consortium name="Pathogen Informatics"/>
        </authorList>
    </citation>
    <scope>NUCLEOTIDE SEQUENCE [LARGE SCALE GENOMIC DNA]</scope>
</reference>
<reference evidence="11" key="1">
    <citation type="submission" date="2017-02" db="UniProtKB">
        <authorList>
            <consortium name="WormBaseParasite"/>
        </authorList>
    </citation>
    <scope>IDENTIFICATION</scope>
</reference>
<dbReference type="Gene3D" id="3.30.559.70">
    <property type="entry name" value="Choline/Carnitine o-acyltransferase, domain 2"/>
    <property type="match status" value="1"/>
</dbReference>
<dbReference type="GO" id="GO:0045202">
    <property type="term" value="C:synapse"/>
    <property type="evidence" value="ECO:0007669"/>
    <property type="project" value="GOC"/>
</dbReference>
<dbReference type="EMBL" id="UYYF01004452">
    <property type="protein sequence ID" value="VDN04258.1"/>
    <property type="molecule type" value="Genomic_DNA"/>
</dbReference>
<dbReference type="OrthoDB" id="240216at2759"/>
<evidence type="ECO:0000259" key="8">
    <source>
        <dbReference type="Pfam" id="PF00755"/>
    </source>
</evidence>
<keyword evidence="3" id="KW-0530">Neurotransmitter biosynthesis</keyword>
<dbReference type="PANTHER" id="PTHR22589">
    <property type="entry name" value="CARNITINE O-ACYLTRANSFERASE"/>
    <property type="match status" value="1"/>
</dbReference>
<dbReference type="STRING" id="103827.A0A0N5D1X6"/>
<dbReference type="GO" id="GO:0043005">
    <property type="term" value="C:neuron projection"/>
    <property type="evidence" value="ECO:0007669"/>
    <property type="project" value="TreeGrafter"/>
</dbReference>
<feature type="domain" description="Choline/carnitine acyltransferase" evidence="8">
    <location>
        <begin position="13"/>
        <end position="622"/>
    </location>
</feature>
<dbReference type="InterPro" id="IPR000542">
    <property type="entry name" value="Carn_acyl_trans"/>
</dbReference>